<reference evidence="1" key="1">
    <citation type="submission" date="2021-06" db="EMBL/GenBank/DDBJ databases">
        <authorList>
            <person name="Kallberg Y."/>
            <person name="Tangrot J."/>
            <person name="Rosling A."/>
        </authorList>
    </citation>
    <scope>NUCLEOTIDE SEQUENCE</scope>
    <source>
        <strain evidence="1">AU212A</strain>
    </source>
</reference>
<feature type="non-terminal residue" evidence="1">
    <location>
        <position position="51"/>
    </location>
</feature>
<accession>A0ACA9NCX6</accession>
<evidence type="ECO:0000313" key="2">
    <source>
        <dbReference type="Proteomes" id="UP000789860"/>
    </source>
</evidence>
<organism evidence="1 2">
    <name type="scientific">Scutellospora calospora</name>
    <dbReference type="NCBI Taxonomy" id="85575"/>
    <lineage>
        <taxon>Eukaryota</taxon>
        <taxon>Fungi</taxon>
        <taxon>Fungi incertae sedis</taxon>
        <taxon>Mucoromycota</taxon>
        <taxon>Glomeromycotina</taxon>
        <taxon>Glomeromycetes</taxon>
        <taxon>Diversisporales</taxon>
        <taxon>Gigasporaceae</taxon>
        <taxon>Scutellospora</taxon>
    </lineage>
</organism>
<gene>
    <name evidence="1" type="ORF">SCALOS_LOCUS8529</name>
</gene>
<dbReference type="EMBL" id="CAJVPM010022881">
    <property type="protein sequence ID" value="CAG8647083.1"/>
    <property type="molecule type" value="Genomic_DNA"/>
</dbReference>
<keyword evidence="2" id="KW-1185">Reference proteome</keyword>
<comment type="caution">
    <text evidence="1">The sequence shown here is derived from an EMBL/GenBank/DDBJ whole genome shotgun (WGS) entry which is preliminary data.</text>
</comment>
<proteinExistence type="predicted"/>
<sequence>KSCEEFSAIWVDGIRSISSTAKGYTRSRIPHYNVALRSFPSCHNSSDFLNK</sequence>
<protein>
    <submittedName>
        <fullName evidence="1">1132_t:CDS:1</fullName>
    </submittedName>
</protein>
<evidence type="ECO:0000313" key="1">
    <source>
        <dbReference type="EMBL" id="CAG8647083.1"/>
    </source>
</evidence>
<feature type="non-terminal residue" evidence="1">
    <location>
        <position position="1"/>
    </location>
</feature>
<dbReference type="Proteomes" id="UP000789860">
    <property type="component" value="Unassembled WGS sequence"/>
</dbReference>
<name>A0ACA9NCX6_9GLOM</name>